<organism evidence="1 2">
    <name type="scientific">Collimonas arenae</name>
    <dbReference type="NCBI Taxonomy" id="279058"/>
    <lineage>
        <taxon>Bacteria</taxon>
        <taxon>Pseudomonadati</taxon>
        <taxon>Pseudomonadota</taxon>
        <taxon>Betaproteobacteria</taxon>
        <taxon>Burkholderiales</taxon>
        <taxon>Oxalobacteraceae</taxon>
        <taxon>Collimonas</taxon>
    </lineage>
</organism>
<proteinExistence type="predicted"/>
<reference evidence="1 2" key="1">
    <citation type="submission" date="2015-11" db="EMBL/GenBank/DDBJ databases">
        <title>Exploring the genomic traits of fungus-feeding bacterial genus Collimonas.</title>
        <authorList>
            <person name="Song C."/>
            <person name="Schmidt R."/>
            <person name="de Jager V."/>
            <person name="Krzyzanowska D."/>
            <person name="Jongedijk E."/>
            <person name="Cankar K."/>
            <person name="Beekwilder J."/>
            <person name="van Veen A."/>
            <person name="de Boer W."/>
            <person name="van Veen J.A."/>
            <person name="Garbeva P."/>
        </authorList>
    </citation>
    <scope>NUCLEOTIDE SEQUENCE [LARGE SCALE GENOMIC DNA]</scope>
    <source>
        <strain evidence="1 2">Ter282</strain>
    </source>
</reference>
<gene>
    <name evidence="1" type="ORF">CAter282_3782</name>
</gene>
<dbReference type="AlphaFoldDB" id="A0A127PUX6"/>
<dbReference type="PATRIC" id="fig|279058.17.peg.4099"/>
<evidence type="ECO:0000313" key="1">
    <source>
        <dbReference type="EMBL" id="AMP11460.1"/>
    </source>
</evidence>
<keyword evidence="2" id="KW-1185">Reference proteome</keyword>
<accession>A0A127PUX6</accession>
<name>A0A127PUX6_9BURK</name>
<protein>
    <submittedName>
        <fullName evidence="1">Uncharacterized protein</fullName>
    </submittedName>
</protein>
<sequence length="37" mass="4322">MQYINKWPLLAVLSRPQQVDFDPEPSFGFLHSGHPLR</sequence>
<evidence type="ECO:0000313" key="2">
    <source>
        <dbReference type="Proteomes" id="UP000071778"/>
    </source>
</evidence>
<dbReference type="EMBL" id="CP013235">
    <property type="protein sequence ID" value="AMP11460.1"/>
    <property type="molecule type" value="Genomic_DNA"/>
</dbReference>
<dbReference type="Proteomes" id="UP000071778">
    <property type="component" value="Chromosome"/>
</dbReference>